<feature type="region of interest" description="Disordered" evidence="6">
    <location>
        <begin position="42"/>
        <end position="75"/>
    </location>
</feature>
<comment type="caution">
    <text evidence="8">The sequence shown here is derived from an EMBL/GenBank/DDBJ whole genome shotgun (WGS) entry which is preliminary data.</text>
</comment>
<evidence type="ECO:0000256" key="4">
    <source>
        <dbReference type="ARBA" id="ARBA00023139"/>
    </source>
</evidence>
<evidence type="ECO:0000256" key="7">
    <source>
        <dbReference type="SAM" id="SignalP"/>
    </source>
</evidence>
<dbReference type="RefSeq" id="WP_179546620.1">
    <property type="nucleotide sequence ID" value="NZ_BSEW01000001.1"/>
</dbReference>
<evidence type="ECO:0008006" key="10">
    <source>
        <dbReference type="Google" id="ProtNLM"/>
    </source>
</evidence>
<dbReference type="Pfam" id="PF14041">
    <property type="entry name" value="Lipoprotein_21"/>
    <property type="match status" value="1"/>
</dbReference>
<feature type="compositionally biased region" description="Low complexity" evidence="6">
    <location>
        <begin position="42"/>
        <end position="54"/>
    </location>
</feature>
<dbReference type="InterPro" id="IPR025971">
    <property type="entry name" value="LppP/LprE"/>
</dbReference>
<keyword evidence="2 7" id="KW-0732">Signal</keyword>
<keyword evidence="9" id="KW-1185">Reference proteome</keyword>
<keyword evidence="4" id="KW-0564">Palmitate</keyword>
<dbReference type="EMBL" id="JACCBM010000001">
    <property type="protein sequence ID" value="NYD69257.1"/>
    <property type="molecule type" value="Genomic_DNA"/>
</dbReference>
<dbReference type="AlphaFoldDB" id="A0A852SM77"/>
<evidence type="ECO:0000313" key="8">
    <source>
        <dbReference type="EMBL" id="NYD69257.1"/>
    </source>
</evidence>
<evidence type="ECO:0000256" key="5">
    <source>
        <dbReference type="ARBA" id="ARBA00023288"/>
    </source>
</evidence>
<organism evidence="8 9">
    <name type="scientific">Herbiconiux flava</name>
    <dbReference type="NCBI Taxonomy" id="881268"/>
    <lineage>
        <taxon>Bacteria</taxon>
        <taxon>Bacillati</taxon>
        <taxon>Actinomycetota</taxon>
        <taxon>Actinomycetes</taxon>
        <taxon>Micrococcales</taxon>
        <taxon>Microbacteriaceae</taxon>
        <taxon>Herbiconiux</taxon>
    </lineage>
</organism>
<evidence type="ECO:0000256" key="3">
    <source>
        <dbReference type="ARBA" id="ARBA00023136"/>
    </source>
</evidence>
<evidence type="ECO:0000313" key="9">
    <source>
        <dbReference type="Proteomes" id="UP000549913"/>
    </source>
</evidence>
<gene>
    <name evidence="8" type="ORF">BJ984_000415</name>
</gene>
<keyword evidence="5" id="KW-0449">Lipoprotein</keyword>
<feature type="compositionally biased region" description="Pro residues" evidence="6">
    <location>
        <begin position="55"/>
        <end position="69"/>
    </location>
</feature>
<feature type="signal peptide" evidence="7">
    <location>
        <begin position="1"/>
        <end position="38"/>
    </location>
</feature>
<keyword evidence="1" id="KW-1003">Cell membrane</keyword>
<evidence type="ECO:0000256" key="1">
    <source>
        <dbReference type="ARBA" id="ARBA00022475"/>
    </source>
</evidence>
<evidence type="ECO:0000256" key="2">
    <source>
        <dbReference type="ARBA" id="ARBA00022729"/>
    </source>
</evidence>
<name>A0A852SM77_9MICO</name>
<reference evidence="8 9" key="1">
    <citation type="submission" date="2020-07" db="EMBL/GenBank/DDBJ databases">
        <title>Sequencing the genomes of 1000 actinobacteria strains.</title>
        <authorList>
            <person name="Klenk H.-P."/>
        </authorList>
    </citation>
    <scope>NUCLEOTIDE SEQUENCE [LARGE SCALE GENOMIC DNA]</scope>
    <source>
        <strain evidence="8 9">DSM 26474</strain>
    </source>
</reference>
<keyword evidence="3" id="KW-0472">Membrane</keyword>
<evidence type="ECO:0000256" key="6">
    <source>
        <dbReference type="SAM" id="MobiDB-lite"/>
    </source>
</evidence>
<protein>
    <recommendedName>
        <fullName evidence="10">LppP/LprE family lipoprotein</fullName>
    </recommendedName>
</protein>
<accession>A0A852SM77</accession>
<sequence>MAPTTRTITAATTGRAVRRAGWLPVVVLAVAATAGCSAGTASTGAASPTSAAPSPSAPAPSPTPTPAPTAEPAACGQEAAASGIAALPAPAGLEGIPWDAANADYSGYDPCAALSWSLVTLEYATVSSPTAVLLFHDGSYLGTATSEAYGFTPTVERTADDAIAVTYRFLQGSESNAEASGRATATLTWNAATSSVDLTGDLPPTN</sequence>
<dbReference type="Proteomes" id="UP000549913">
    <property type="component" value="Unassembled WGS sequence"/>
</dbReference>
<feature type="chain" id="PRO_5038426192" description="LppP/LprE family lipoprotein" evidence="7">
    <location>
        <begin position="39"/>
        <end position="206"/>
    </location>
</feature>
<proteinExistence type="predicted"/>